<name>A0A6G0ZI13_APHCR</name>
<accession>A0A6G0ZI13</accession>
<protein>
    <submittedName>
        <fullName evidence="1">Uncharacterized protein</fullName>
    </submittedName>
</protein>
<dbReference type="EMBL" id="VUJU01000471">
    <property type="protein sequence ID" value="KAF0770177.1"/>
    <property type="molecule type" value="Genomic_DNA"/>
</dbReference>
<dbReference type="Proteomes" id="UP000478052">
    <property type="component" value="Unassembled WGS sequence"/>
</dbReference>
<evidence type="ECO:0000313" key="2">
    <source>
        <dbReference type="Proteomes" id="UP000478052"/>
    </source>
</evidence>
<dbReference type="AlphaFoldDB" id="A0A6G0ZI13"/>
<keyword evidence="2" id="KW-1185">Reference proteome</keyword>
<reference evidence="1 2" key="1">
    <citation type="submission" date="2019-08" db="EMBL/GenBank/DDBJ databases">
        <title>Whole genome of Aphis craccivora.</title>
        <authorList>
            <person name="Voronova N.V."/>
            <person name="Shulinski R.S."/>
            <person name="Bandarenka Y.V."/>
            <person name="Zhorov D.G."/>
            <person name="Warner D."/>
        </authorList>
    </citation>
    <scope>NUCLEOTIDE SEQUENCE [LARGE SCALE GENOMIC DNA]</scope>
    <source>
        <strain evidence="1">180601</strain>
        <tissue evidence="1">Whole Body</tissue>
    </source>
</reference>
<organism evidence="1 2">
    <name type="scientific">Aphis craccivora</name>
    <name type="common">Cowpea aphid</name>
    <dbReference type="NCBI Taxonomy" id="307492"/>
    <lineage>
        <taxon>Eukaryota</taxon>
        <taxon>Metazoa</taxon>
        <taxon>Ecdysozoa</taxon>
        <taxon>Arthropoda</taxon>
        <taxon>Hexapoda</taxon>
        <taxon>Insecta</taxon>
        <taxon>Pterygota</taxon>
        <taxon>Neoptera</taxon>
        <taxon>Paraneoptera</taxon>
        <taxon>Hemiptera</taxon>
        <taxon>Sternorrhyncha</taxon>
        <taxon>Aphidomorpha</taxon>
        <taxon>Aphidoidea</taxon>
        <taxon>Aphididae</taxon>
        <taxon>Aphidini</taxon>
        <taxon>Aphis</taxon>
        <taxon>Aphis</taxon>
    </lineage>
</organism>
<evidence type="ECO:0000313" key="1">
    <source>
        <dbReference type="EMBL" id="KAF0770177.1"/>
    </source>
</evidence>
<comment type="caution">
    <text evidence="1">The sequence shown here is derived from an EMBL/GenBank/DDBJ whole genome shotgun (WGS) entry which is preliminary data.</text>
</comment>
<proteinExistence type="predicted"/>
<sequence length="399" mass="45508">MQYISAPNTHTEKKTLRKIARGGNHYRPCGKTTKGDCDDRCARWPVLVALWQQQQQFIRESVRAPADGMGKKAMTNEQNEFLNVEHLSKSNFRYYFPSTAPHCYTYSRAAPRHRSARDRNSFPSISIFSPASGALMKNDSDARHYSSALSSVIGSFFPRARTHEKSNLSTTDIVFRPPQARRTSVSAAAASSCGKTRTLFAHTALSALAAHTIRHPEPPRQPLRAPRTPFRRQKFDRRHRGRDINWVAATDMERERKVTRVHRKRDKLGVLFQSGDEQRAQIVINHYFSHRPRLAHVISIKTHCLQSAMHSGVRGRAGDTAPRRRWVLDVILLLQLHRSSPLPPPPIRRRPVPGILPEQPPHHRTGLNYFSNPLPTANKTCTCPQPPYTHTRLTFLSRR</sequence>
<gene>
    <name evidence="1" type="ORF">FWK35_00029458</name>
</gene>